<evidence type="ECO:0000313" key="2">
    <source>
        <dbReference type="Proteomes" id="UP000622890"/>
    </source>
</evidence>
<dbReference type="SMART" id="SM00671">
    <property type="entry name" value="SEL1"/>
    <property type="match status" value="5"/>
</dbReference>
<name>A0A934SWE9_9BURK</name>
<dbReference type="SUPFAM" id="SSF81901">
    <property type="entry name" value="HCP-like"/>
    <property type="match status" value="1"/>
</dbReference>
<dbReference type="Proteomes" id="UP000622890">
    <property type="component" value="Unassembled WGS sequence"/>
</dbReference>
<reference evidence="1" key="1">
    <citation type="submission" date="2021-01" db="EMBL/GenBank/DDBJ databases">
        <title>Genome sequence of strain Noviherbaspirillum sp. DKR-6.</title>
        <authorList>
            <person name="Chaudhary D.K."/>
        </authorList>
    </citation>
    <scope>NUCLEOTIDE SEQUENCE</scope>
    <source>
        <strain evidence="1">DKR-6</strain>
    </source>
</reference>
<dbReference type="EMBL" id="JAEPBG010000015">
    <property type="protein sequence ID" value="MBK4737820.1"/>
    <property type="molecule type" value="Genomic_DNA"/>
</dbReference>
<dbReference type="RefSeq" id="WP_200596420.1">
    <property type="nucleotide sequence ID" value="NZ_JAEPBG010000015.1"/>
</dbReference>
<accession>A0A934SWE9</accession>
<organism evidence="1 2">
    <name type="scientific">Noviherbaspirillum pedocola</name>
    <dbReference type="NCBI Taxonomy" id="2801341"/>
    <lineage>
        <taxon>Bacteria</taxon>
        <taxon>Pseudomonadati</taxon>
        <taxon>Pseudomonadota</taxon>
        <taxon>Betaproteobacteria</taxon>
        <taxon>Burkholderiales</taxon>
        <taxon>Oxalobacteraceae</taxon>
        <taxon>Noviherbaspirillum</taxon>
    </lineage>
</organism>
<sequence>MGAHRHHGERGKSGYSAGIHPCYYSSTTHVAISHGYIFMQILRHPGRALIALALFTAPFAMAEEAPGMADKMMAVLGEAKDSAEVLRAWSAYRSGSKAAIGEMFALAKNGNATAQNFAGWMLDNGKGVKQDSAAAFNYFAASARTYPLAKYNLGVLYFFGRGVPKNEDRAMAMFKEAATGAGVQQAQVRLALHALSKGDRNEAWKWANEASNRGNVLGFYLIGRILFEKKSYKEAYAWLMKASQASEANSPALMSKIYEQGLGADKNPVMAAAWWMIYTGKNKDKVGAGSLPSFNLDDAEMREATSFANNWLATHGSSQKVDYKNTIYEVFAR</sequence>
<proteinExistence type="predicted"/>
<dbReference type="AlphaFoldDB" id="A0A934SWE9"/>
<dbReference type="InterPro" id="IPR011990">
    <property type="entry name" value="TPR-like_helical_dom_sf"/>
</dbReference>
<dbReference type="Pfam" id="PF08238">
    <property type="entry name" value="Sel1"/>
    <property type="match status" value="5"/>
</dbReference>
<dbReference type="InterPro" id="IPR006597">
    <property type="entry name" value="Sel1-like"/>
</dbReference>
<keyword evidence="2" id="KW-1185">Reference proteome</keyword>
<dbReference type="InterPro" id="IPR050767">
    <property type="entry name" value="Sel1_AlgK"/>
</dbReference>
<dbReference type="PANTHER" id="PTHR11102">
    <property type="entry name" value="SEL-1-LIKE PROTEIN"/>
    <property type="match status" value="1"/>
</dbReference>
<evidence type="ECO:0000313" key="1">
    <source>
        <dbReference type="EMBL" id="MBK4737820.1"/>
    </source>
</evidence>
<dbReference type="PANTHER" id="PTHR11102:SF160">
    <property type="entry name" value="ERAD-ASSOCIATED E3 UBIQUITIN-PROTEIN LIGASE COMPONENT HRD3"/>
    <property type="match status" value="1"/>
</dbReference>
<comment type="caution">
    <text evidence="1">The sequence shown here is derived from an EMBL/GenBank/DDBJ whole genome shotgun (WGS) entry which is preliminary data.</text>
</comment>
<protein>
    <submittedName>
        <fullName evidence="1">Sel1 repeat family protein</fullName>
    </submittedName>
</protein>
<dbReference type="Gene3D" id="1.25.40.10">
    <property type="entry name" value="Tetratricopeptide repeat domain"/>
    <property type="match status" value="1"/>
</dbReference>
<gene>
    <name evidence="1" type="ORF">JJB74_24635</name>
</gene>